<keyword evidence="3" id="KW-1185">Reference proteome</keyword>
<organism evidence="2 3">
    <name type="scientific">Glomus cerebriforme</name>
    <dbReference type="NCBI Taxonomy" id="658196"/>
    <lineage>
        <taxon>Eukaryota</taxon>
        <taxon>Fungi</taxon>
        <taxon>Fungi incertae sedis</taxon>
        <taxon>Mucoromycota</taxon>
        <taxon>Glomeromycotina</taxon>
        <taxon>Glomeromycetes</taxon>
        <taxon>Glomerales</taxon>
        <taxon>Glomeraceae</taxon>
        <taxon>Glomus</taxon>
    </lineage>
</organism>
<dbReference type="InterPro" id="IPR003615">
    <property type="entry name" value="HNH_nuc"/>
</dbReference>
<sequence length="264" mass="30232">MEVWLPVATVSDLLVSNLGRIKIKQGLKINNVYKSIAVHILVARAFIPNPENKPHVNHINGIKHDNRADNLEWVTPKENAERSVFPSPCHASQVTQSKSQYVVFQNVVVGNKKPLVAGVGLYYEDHIEPNPNPNEEWREIELNSRKFGVSSWKNSVNKWCNHPRFIAYRLSKSRSRRIFCSSLGSINICPKEDGKEYVNHIDGNSTNNKASNFEWCSHKDNVQHAFRLGLRNFKDSNKYQRPIRQIFDDGSTREFLSIAGVRLN</sequence>
<feature type="domain" description="HNH nuclease" evidence="1">
    <location>
        <begin position="166"/>
        <end position="222"/>
    </location>
</feature>
<dbReference type="SMART" id="SM00507">
    <property type="entry name" value="HNHc"/>
    <property type="match status" value="2"/>
</dbReference>
<dbReference type="STRING" id="658196.A0A397TIF1"/>
<reference evidence="2 3" key="1">
    <citation type="submission" date="2018-06" db="EMBL/GenBank/DDBJ databases">
        <title>Comparative genomics reveals the genomic features of Rhizophagus irregularis, R. cerebriforme, R. diaphanum and Gigaspora rosea, and their symbiotic lifestyle signature.</title>
        <authorList>
            <person name="Morin E."/>
            <person name="San Clemente H."/>
            <person name="Chen E.C.H."/>
            <person name="De La Providencia I."/>
            <person name="Hainaut M."/>
            <person name="Kuo A."/>
            <person name="Kohler A."/>
            <person name="Murat C."/>
            <person name="Tang N."/>
            <person name="Roy S."/>
            <person name="Loubradou J."/>
            <person name="Henrissat B."/>
            <person name="Grigoriev I.V."/>
            <person name="Corradi N."/>
            <person name="Roux C."/>
            <person name="Martin F.M."/>
        </authorList>
    </citation>
    <scope>NUCLEOTIDE SEQUENCE [LARGE SCALE GENOMIC DNA]</scope>
    <source>
        <strain evidence="2 3">DAOM 227022</strain>
    </source>
</reference>
<evidence type="ECO:0000313" key="2">
    <source>
        <dbReference type="EMBL" id="RIA94614.1"/>
    </source>
</evidence>
<dbReference type="InterPro" id="IPR044925">
    <property type="entry name" value="His-Me_finger_sf"/>
</dbReference>
<dbReference type="Proteomes" id="UP000265703">
    <property type="component" value="Unassembled WGS sequence"/>
</dbReference>
<dbReference type="Gene3D" id="3.90.75.20">
    <property type="match status" value="2"/>
</dbReference>
<accession>A0A397TIF1</accession>
<protein>
    <recommendedName>
        <fullName evidence="1">HNH nuclease domain-containing protein</fullName>
    </recommendedName>
</protein>
<dbReference type="EMBL" id="QKYT01000077">
    <property type="protein sequence ID" value="RIA94614.1"/>
    <property type="molecule type" value="Genomic_DNA"/>
</dbReference>
<gene>
    <name evidence="2" type="ORF">C1645_734682</name>
</gene>
<dbReference type="AlphaFoldDB" id="A0A397TIF1"/>
<dbReference type="SUPFAM" id="SSF54060">
    <property type="entry name" value="His-Me finger endonucleases"/>
    <property type="match status" value="2"/>
</dbReference>
<feature type="domain" description="HNH nuclease" evidence="1">
    <location>
        <begin position="32"/>
        <end position="80"/>
    </location>
</feature>
<proteinExistence type="predicted"/>
<dbReference type="Pfam" id="PF13392">
    <property type="entry name" value="HNH_3"/>
    <property type="match status" value="1"/>
</dbReference>
<evidence type="ECO:0000259" key="1">
    <source>
        <dbReference type="SMART" id="SM00507"/>
    </source>
</evidence>
<name>A0A397TIF1_9GLOM</name>
<dbReference type="OrthoDB" id="2417035at2759"/>
<comment type="caution">
    <text evidence="2">The sequence shown here is derived from an EMBL/GenBank/DDBJ whole genome shotgun (WGS) entry which is preliminary data.</text>
</comment>
<evidence type="ECO:0000313" key="3">
    <source>
        <dbReference type="Proteomes" id="UP000265703"/>
    </source>
</evidence>